<protein>
    <recommendedName>
        <fullName evidence="1">FHA domain-containing protein</fullName>
    </recommendedName>
</protein>
<dbReference type="AlphaFoldDB" id="A0A5A8C5D9"/>
<feature type="domain" description="FHA" evidence="1">
    <location>
        <begin position="84"/>
        <end position="149"/>
    </location>
</feature>
<dbReference type="OMA" id="KCYVMDL"/>
<evidence type="ECO:0000313" key="3">
    <source>
        <dbReference type="Proteomes" id="UP000323011"/>
    </source>
</evidence>
<proteinExistence type="predicted"/>
<accession>A0A5A8C5D9</accession>
<dbReference type="SMART" id="SM00240">
    <property type="entry name" value="FHA"/>
    <property type="match status" value="1"/>
</dbReference>
<sequence length="185" mass="20665">MGALCVLWRWMLEPDAAPAKLKANFGLTGILNEDAATGSTFKGREMKFTEPPDASMPSLRWRLHVFKDGEQLDKPLHVSRQSAFLFGKDPVVTDVLTAHPTCSRQHAVLQYRMVEVEDATAAGGVRRVVKPYIMDLASTNGTWLNGERVDDRRYIELRAMDTLRFGESTREYVLLHDQLAGGGTS</sequence>
<dbReference type="EMBL" id="VLTN01000055">
    <property type="protein sequence ID" value="KAA0148243.1"/>
    <property type="molecule type" value="Genomic_DNA"/>
</dbReference>
<evidence type="ECO:0000259" key="1">
    <source>
        <dbReference type="PROSITE" id="PS50006"/>
    </source>
</evidence>
<dbReference type="Proteomes" id="UP000323011">
    <property type="component" value="Unassembled WGS sequence"/>
</dbReference>
<dbReference type="PANTHER" id="PTHR23308">
    <property type="entry name" value="NUCLEAR INHIBITOR OF PROTEIN PHOSPHATASE-1"/>
    <property type="match status" value="1"/>
</dbReference>
<keyword evidence="3" id="KW-1185">Reference proteome</keyword>
<dbReference type="Pfam" id="PF00498">
    <property type="entry name" value="FHA"/>
    <property type="match status" value="1"/>
</dbReference>
<dbReference type="Gene3D" id="2.60.200.20">
    <property type="match status" value="1"/>
</dbReference>
<comment type="caution">
    <text evidence="2">The sequence shown here is derived from an EMBL/GenBank/DDBJ whole genome shotgun (WGS) entry which is preliminary data.</text>
</comment>
<name>A0A5A8C5D9_CAFRO</name>
<dbReference type="PROSITE" id="PS50006">
    <property type="entry name" value="FHA_DOMAIN"/>
    <property type="match status" value="1"/>
</dbReference>
<gene>
    <name evidence="2" type="ORF">FNF29_06780</name>
</gene>
<dbReference type="SUPFAM" id="SSF49879">
    <property type="entry name" value="SMAD/FHA domain"/>
    <property type="match status" value="1"/>
</dbReference>
<reference evidence="2 3" key="1">
    <citation type="submission" date="2019-07" db="EMBL/GenBank/DDBJ databases">
        <title>Genomes of Cafeteria roenbergensis.</title>
        <authorList>
            <person name="Fischer M.G."/>
            <person name="Hackl T."/>
            <person name="Roman M."/>
        </authorList>
    </citation>
    <scope>NUCLEOTIDE SEQUENCE [LARGE SCALE GENOMIC DNA]</scope>
    <source>
        <strain evidence="2 3">BVI</strain>
    </source>
</reference>
<dbReference type="InterPro" id="IPR000253">
    <property type="entry name" value="FHA_dom"/>
</dbReference>
<evidence type="ECO:0000313" key="2">
    <source>
        <dbReference type="EMBL" id="KAA0148243.1"/>
    </source>
</evidence>
<dbReference type="InterPro" id="IPR050923">
    <property type="entry name" value="Cell_Proc_Reg/RNA_Proc"/>
</dbReference>
<organism evidence="2 3">
    <name type="scientific">Cafeteria roenbergensis</name>
    <name type="common">Marine flagellate</name>
    <dbReference type="NCBI Taxonomy" id="33653"/>
    <lineage>
        <taxon>Eukaryota</taxon>
        <taxon>Sar</taxon>
        <taxon>Stramenopiles</taxon>
        <taxon>Bigyra</taxon>
        <taxon>Opalozoa</taxon>
        <taxon>Bicosoecida</taxon>
        <taxon>Cafeteriaceae</taxon>
        <taxon>Cafeteria</taxon>
    </lineage>
</organism>
<dbReference type="InterPro" id="IPR008984">
    <property type="entry name" value="SMAD_FHA_dom_sf"/>
</dbReference>